<evidence type="ECO:0000313" key="8">
    <source>
        <dbReference type="EMBL" id="MDV6300240.1"/>
    </source>
</evidence>
<dbReference type="GO" id="GO:0015074">
    <property type="term" value="P:DNA integration"/>
    <property type="evidence" value="ECO:0007669"/>
    <property type="project" value="UniProtKB-KW"/>
</dbReference>
<dbReference type="AlphaFoldDB" id="A0AAE4TZT3"/>
<feature type="domain" description="Tyr recombinase" evidence="6">
    <location>
        <begin position="186"/>
        <end position="379"/>
    </location>
</feature>
<dbReference type="InterPro" id="IPR002104">
    <property type="entry name" value="Integrase_catalytic"/>
</dbReference>
<comment type="caution">
    <text evidence="8">The sequence shown here is derived from an EMBL/GenBank/DDBJ whole genome shotgun (WGS) entry which is preliminary data.</text>
</comment>
<accession>A0AAE4TZT3</accession>
<dbReference type="InterPro" id="IPR050090">
    <property type="entry name" value="Tyrosine_recombinase_XerCD"/>
</dbReference>
<dbReference type="SUPFAM" id="SSF56349">
    <property type="entry name" value="DNA breaking-rejoining enzymes"/>
    <property type="match status" value="1"/>
</dbReference>
<comment type="similarity">
    <text evidence="1">Belongs to the 'phage' integrase family.</text>
</comment>
<reference evidence="8" key="1">
    <citation type="submission" date="2023-10" db="EMBL/GenBank/DDBJ databases">
        <title>Development of a sustainable strategy for remediation of hydrocarbon-contaminated territories based on the waste exchange concept.</title>
        <authorList>
            <person name="Krivoruchko A."/>
        </authorList>
    </citation>
    <scope>NUCLEOTIDE SEQUENCE</scope>
    <source>
        <strain evidence="8">IEGM 1175</strain>
    </source>
</reference>
<dbReference type="Proteomes" id="UP001185873">
    <property type="component" value="Unassembled WGS sequence"/>
</dbReference>
<dbReference type="PANTHER" id="PTHR30349:SF64">
    <property type="entry name" value="PROPHAGE INTEGRASE INTD-RELATED"/>
    <property type="match status" value="1"/>
</dbReference>
<dbReference type="Gene3D" id="1.10.443.10">
    <property type="entry name" value="Intergrase catalytic core"/>
    <property type="match status" value="1"/>
</dbReference>
<evidence type="ECO:0000256" key="1">
    <source>
        <dbReference type="ARBA" id="ARBA00008857"/>
    </source>
</evidence>
<dbReference type="InterPro" id="IPR044068">
    <property type="entry name" value="CB"/>
</dbReference>
<evidence type="ECO:0000259" key="7">
    <source>
        <dbReference type="PROSITE" id="PS51900"/>
    </source>
</evidence>
<dbReference type="GO" id="GO:0003677">
    <property type="term" value="F:DNA binding"/>
    <property type="evidence" value="ECO:0007669"/>
    <property type="project" value="UniProtKB-UniRule"/>
</dbReference>
<evidence type="ECO:0000256" key="4">
    <source>
        <dbReference type="ARBA" id="ARBA00023172"/>
    </source>
</evidence>
<keyword evidence="4" id="KW-0233">DNA recombination</keyword>
<dbReference type="Gene3D" id="1.10.150.130">
    <property type="match status" value="1"/>
</dbReference>
<dbReference type="Pfam" id="PF14659">
    <property type="entry name" value="Phage_int_SAM_3"/>
    <property type="match status" value="1"/>
</dbReference>
<dbReference type="InterPro" id="IPR010998">
    <property type="entry name" value="Integrase_recombinase_N"/>
</dbReference>
<evidence type="ECO:0000313" key="9">
    <source>
        <dbReference type="Proteomes" id="UP001185873"/>
    </source>
</evidence>
<dbReference type="InterPro" id="IPR011010">
    <property type="entry name" value="DNA_brk_join_enz"/>
</dbReference>
<dbReference type="InterPro" id="IPR013762">
    <property type="entry name" value="Integrase-like_cat_sf"/>
</dbReference>
<dbReference type="PROSITE" id="PS51900">
    <property type="entry name" value="CB"/>
    <property type="match status" value="1"/>
</dbReference>
<feature type="domain" description="Core-binding (CB)" evidence="7">
    <location>
        <begin position="60"/>
        <end position="161"/>
    </location>
</feature>
<dbReference type="EMBL" id="JAWLKJ010000003">
    <property type="protein sequence ID" value="MDV6300240.1"/>
    <property type="molecule type" value="Genomic_DNA"/>
</dbReference>
<evidence type="ECO:0000256" key="3">
    <source>
        <dbReference type="ARBA" id="ARBA00023125"/>
    </source>
</evidence>
<dbReference type="RefSeq" id="WP_317470773.1">
    <property type="nucleotide sequence ID" value="NZ_JAWLKJ010000003.1"/>
</dbReference>
<keyword evidence="2" id="KW-0229">DNA integration</keyword>
<evidence type="ECO:0000256" key="5">
    <source>
        <dbReference type="PROSITE-ProRule" id="PRU01248"/>
    </source>
</evidence>
<dbReference type="PANTHER" id="PTHR30349">
    <property type="entry name" value="PHAGE INTEGRASE-RELATED"/>
    <property type="match status" value="1"/>
</dbReference>
<dbReference type="CDD" id="cd01189">
    <property type="entry name" value="INT_ICEBs1_C_like"/>
    <property type="match status" value="1"/>
</dbReference>
<protein>
    <submittedName>
        <fullName evidence="8">Tyrosine-type recombinase/integrase</fullName>
    </submittedName>
</protein>
<dbReference type="InterPro" id="IPR004107">
    <property type="entry name" value="Integrase_SAM-like_N"/>
</dbReference>
<evidence type="ECO:0000259" key="6">
    <source>
        <dbReference type="PROSITE" id="PS51898"/>
    </source>
</evidence>
<dbReference type="GO" id="GO:0006310">
    <property type="term" value="P:DNA recombination"/>
    <property type="evidence" value="ECO:0007669"/>
    <property type="project" value="UniProtKB-KW"/>
</dbReference>
<gene>
    <name evidence="8" type="ORF">R3P82_14125</name>
</gene>
<sequence>MAVQRRERAGKVRWVGRYRDATGREHSKTFDREKAAKKWVGDREKEVRDGTWVPPDVATMTLAAWCETWYSGRTGIAPATLEQYRTIIDTDITPALGQIPVRALTTSRCRTWVRDLTETRSWRQPIVEEIDGKKVARPDVLAASTASTRAHVLASILKEAVQEGVLVRSPMAGVKPPKRAVETTAVDPDVLPTGAELWALHAAAPDLIKEAIIVAAGTGLRQGELLGLRRRSVDFLRKEIVVLEQAVTLTRGGAEFRPPKTRQALRRLPVGDVVIDAIARHLERYPCEPDEAIFRNRMGRLHRRSAFGDLWRLARREAGARDTLRWHELRHFYASTLIAGGASVREVMERMGHTSAEETIARYSRLWPDREETTRAIVDAALSRGTDAGPVALKSV</sequence>
<keyword evidence="3 5" id="KW-0238">DNA-binding</keyword>
<organism evidence="8 9">
    <name type="scientific">Dietzia maris</name>
    <dbReference type="NCBI Taxonomy" id="37915"/>
    <lineage>
        <taxon>Bacteria</taxon>
        <taxon>Bacillati</taxon>
        <taxon>Actinomycetota</taxon>
        <taxon>Actinomycetes</taxon>
        <taxon>Mycobacteriales</taxon>
        <taxon>Dietziaceae</taxon>
        <taxon>Dietzia</taxon>
    </lineage>
</organism>
<name>A0AAE4TZT3_9ACTN</name>
<dbReference type="PROSITE" id="PS51898">
    <property type="entry name" value="TYR_RECOMBINASE"/>
    <property type="match status" value="1"/>
</dbReference>
<proteinExistence type="inferred from homology"/>
<evidence type="ECO:0000256" key="2">
    <source>
        <dbReference type="ARBA" id="ARBA00022908"/>
    </source>
</evidence>
<dbReference type="Pfam" id="PF00589">
    <property type="entry name" value="Phage_integrase"/>
    <property type="match status" value="1"/>
</dbReference>